<dbReference type="InterPro" id="IPR036280">
    <property type="entry name" value="Multihaem_cyt_sf"/>
</dbReference>
<name>A0A948RYD3_UNCEI</name>
<evidence type="ECO:0000259" key="3">
    <source>
        <dbReference type="Pfam" id="PF09699"/>
    </source>
</evidence>
<accession>A0A948RYD3</accession>
<evidence type="ECO:0000259" key="4">
    <source>
        <dbReference type="Pfam" id="PF13435"/>
    </source>
</evidence>
<dbReference type="Proteomes" id="UP000777784">
    <property type="component" value="Unassembled WGS sequence"/>
</dbReference>
<feature type="domain" description="Cytochrome c-552/4" evidence="4">
    <location>
        <begin position="129"/>
        <end position="206"/>
    </location>
</feature>
<keyword evidence="1" id="KW-0175">Coiled coil</keyword>
<gene>
    <name evidence="5" type="ORF">KJ970_15040</name>
</gene>
<proteinExistence type="predicted"/>
<keyword evidence="2" id="KW-0732">Signal</keyword>
<dbReference type="InterPro" id="IPR023155">
    <property type="entry name" value="Cyt_c-552/4"/>
</dbReference>
<protein>
    <submittedName>
        <fullName evidence="5">Uncharacterized protein</fullName>
    </submittedName>
</protein>
<feature type="domain" description="Doubled CXXCH motif" evidence="3">
    <location>
        <begin position="307"/>
        <end position="339"/>
    </location>
</feature>
<evidence type="ECO:0000313" key="6">
    <source>
        <dbReference type="Proteomes" id="UP000777784"/>
    </source>
</evidence>
<dbReference type="Pfam" id="PF13435">
    <property type="entry name" value="Cytochrome_C554"/>
    <property type="match status" value="1"/>
</dbReference>
<evidence type="ECO:0000256" key="2">
    <source>
        <dbReference type="SAM" id="SignalP"/>
    </source>
</evidence>
<dbReference type="Pfam" id="PF09699">
    <property type="entry name" value="Paired_CXXCH_1"/>
    <property type="match status" value="1"/>
</dbReference>
<dbReference type="Gene3D" id="1.10.1130.10">
    <property type="entry name" value="Flavocytochrome C3, Chain A"/>
    <property type="match status" value="1"/>
</dbReference>
<evidence type="ECO:0000313" key="5">
    <source>
        <dbReference type="EMBL" id="MBU2692236.1"/>
    </source>
</evidence>
<organism evidence="5 6">
    <name type="scientific">Eiseniibacteriota bacterium</name>
    <dbReference type="NCBI Taxonomy" id="2212470"/>
    <lineage>
        <taxon>Bacteria</taxon>
        <taxon>Candidatus Eiseniibacteriota</taxon>
    </lineage>
</organism>
<evidence type="ECO:0000256" key="1">
    <source>
        <dbReference type="SAM" id="Coils"/>
    </source>
</evidence>
<sequence>MKKGFLALGLLSLLLLLGCGDDNECPAIPDPAVKITYMAYYPDSVSVGGLVDLAVEATGNDLTYEWTATSGSFLDDEGDYATWKAPDEPTTARITAVVSSPDGTAARSVIVAVAMYIPEARPYYLSAATCAECHFDDPEYRQWLGSGHAKAWADLGSSAPLQFECYGCHTVGYNDADANGAYLNNGGYDETAVERLTNVQCESCHGPLGGPSDFSGIVDHDSQRLGSELMGMGTAENPTGCGVCHSGYHRDYAAEWRATGHARSHATEGVAGDPTCTPCHTGEGFVDEFVHGTGAGIYGEDTIPLTCVVCHDPHDPTHQGMLREEHADLLCVKCHTSDDALLAGAPHHPQVDLLKGDGAVEYAGAAYTNSPHRDDVPDLCATCHLTKKPYESPVSPDYTHHDYAPRPESCAECHNDVGDAASLDDLEFLTDARAAIDLLIDELEAELEAAASDTTQAYIDALYNLEFVKGDGSRGAHNFLYAKSVLEAAIDNFDPGK</sequence>
<feature type="signal peptide" evidence="2">
    <location>
        <begin position="1"/>
        <end position="21"/>
    </location>
</feature>
<comment type="caution">
    <text evidence="5">The sequence shown here is derived from an EMBL/GenBank/DDBJ whole genome shotgun (WGS) entry which is preliminary data.</text>
</comment>
<dbReference type="AlphaFoldDB" id="A0A948RYD3"/>
<dbReference type="EMBL" id="JAHJDP010000087">
    <property type="protein sequence ID" value="MBU2692236.1"/>
    <property type="molecule type" value="Genomic_DNA"/>
</dbReference>
<dbReference type="SUPFAM" id="SSF48695">
    <property type="entry name" value="Multiheme cytochromes"/>
    <property type="match status" value="1"/>
</dbReference>
<reference evidence="5" key="1">
    <citation type="submission" date="2021-05" db="EMBL/GenBank/DDBJ databases">
        <title>Energy efficiency and biological interactions define the core microbiome of deep oligotrophic groundwater.</title>
        <authorList>
            <person name="Mehrshad M."/>
            <person name="Lopez-Fernandez M."/>
            <person name="Bell E."/>
            <person name="Bernier-Latmani R."/>
            <person name="Bertilsson S."/>
            <person name="Dopson M."/>
        </authorList>
    </citation>
    <scope>NUCLEOTIDE SEQUENCE</scope>
    <source>
        <strain evidence="5">Modern_marine.mb.64</strain>
    </source>
</reference>
<feature type="coiled-coil region" evidence="1">
    <location>
        <begin position="426"/>
        <end position="453"/>
    </location>
</feature>
<dbReference type="InterPro" id="IPR010177">
    <property type="entry name" value="Paired_CXXCH_1"/>
</dbReference>
<dbReference type="PROSITE" id="PS51257">
    <property type="entry name" value="PROKAR_LIPOPROTEIN"/>
    <property type="match status" value="1"/>
</dbReference>
<feature type="chain" id="PRO_5038142247" evidence="2">
    <location>
        <begin position="22"/>
        <end position="497"/>
    </location>
</feature>